<evidence type="ECO:0000313" key="6">
    <source>
        <dbReference type="EMBL" id="WCO69267.1"/>
    </source>
</evidence>
<dbReference type="GO" id="GO:0030677">
    <property type="term" value="C:ribonuclease P complex"/>
    <property type="evidence" value="ECO:0007669"/>
    <property type="project" value="TreeGrafter"/>
</dbReference>
<sequence length="110" mass="11592">MIAPLRDRRTLAVVRDQGRRGRSGPVSARHAPVPGDERCLVAFAIGRRTGTAVVRNRIRRRLRAALAELAAVDAVPAGALVISAGAPVAHAPFAAVCTDLRRALERAVAA</sequence>
<dbReference type="GO" id="GO:0000049">
    <property type="term" value="F:tRNA binding"/>
    <property type="evidence" value="ECO:0007669"/>
    <property type="project" value="InterPro"/>
</dbReference>
<accession>A0AAE9Y9W9</accession>
<evidence type="ECO:0000256" key="1">
    <source>
        <dbReference type="ARBA" id="ARBA00022694"/>
    </source>
</evidence>
<proteinExistence type="predicted"/>
<dbReference type="SUPFAM" id="SSF54211">
    <property type="entry name" value="Ribosomal protein S5 domain 2-like"/>
    <property type="match status" value="1"/>
</dbReference>
<dbReference type="RefSeq" id="WP_272738779.1">
    <property type="nucleotide sequence ID" value="NZ_CP116942.1"/>
</dbReference>
<dbReference type="AlphaFoldDB" id="A0AAE9Y9W9"/>
<dbReference type="GO" id="GO:0004526">
    <property type="term" value="F:ribonuclease P activity"/>
    <property type="evidence" value="ECO:0007669"/>
    <property type="project" value="InterPro"/>
</dbReference>
<keyword evidence="7" id="KW-1185">Reference proteome</keyword>
<keyword evidence="2" id="KW-0540">Nuclease</keyword>
<dbReference type="PANTHER" id="PTHR33992:SF1">
    <property type="entry name" value="RIBONUCLEASE P PROTEIN COMPONENT"/>
    <property type="match status" value="1"/>
</dbReference>
<dbReference type="InterPro" id="IPR014721">
    <property type="entry name" value="Ribsml_uS5_D2-typ_fold_subgr"/>
</dbReference>
<dbReference type="KEGG" id="ima:PO878_21700"/>
<evidence type="ECO:0000256" key="2">
    <source>
        <dbReference type="ARBA" id="ARBA00022722"/>
    </source>
</evidence>
<evidence type="ECO:0000256" key="4">
    <source>
        <dbReference type="ARBA" id="ARBA00022801"/>
    </source>
</evidence>
<gene>
    <name evidence="6" type="ORF">PO878_21700</name>
</gene>
<dbReference type="InterPro" id="IPR020568">
    <property type="entry name" value="Ribosomal_Su5_D2-typ_SF"/>
</dbReference>
<dbReference type="EMBL" id="CP116942">
    <property type="protein sequence ID" value="WCO69267.1"/>
    <property type="molecule type" value="Genomic_DNA"/>
</dbReference>
<keyword evidence="3" id="KW-0255">Endonuclease</keyword>
<dbReference type="InterPro" id="IPR000100">
    <property type="entry name" value="RNase_P"/>
</dbReference>
<evidence type="ECO:0000256" key="3">
    <source>
        <dbReference type="ARBA" id="ARBA00022759"/>
    </source>
</evidence>
<reference evidence="6" key="1">
    <citation type="submission" date="2023-01" db="EMBL/GenBank/DDBJ databases">
        <title>The diversity of Class Acidimicrobiia in South China Sea sediment environments and the proposal of Iamia marina sp. nov., a novel species of the genus Iamia.</title>
        <authorList>
            <person name="He Y."/>
            <person name="Tian X."/>
        </authorList>
    </citation>
    <scope>NUCLEOTIDE SEQUENCE</scope>
    <source>
        <strain evidence="6">DSM 19957</strain>
    </source>
</reference>
<name>A0AAE9Y9W9_9ACTN</name>
<dbReference type="Gene3D" id="3.30.230.10">
    <property type="match status" value="1"/>
</dbReference>
<dbReference type="PANTHER" id="PTHR33992">
    <property type="entry name" value="RIBONUCLEASE P PROTEIN COMPONENT"/>
    <property type="match status" value="1"/>
</dbReference>
<keyword evidence="1" id="KW-0819">tRNA processing</keyword>
<evidence type="ECO:0000256" key="5">
    <source>
        <dbReference type="ARBA" id="ARBA00022884"/>
    </source>
</evidence>
<dbReference type="Proteomes" id="UP001216390">
    <property type="component" value="Chromosome"/>
</dbReference>
<organism evidence="6 7">
    <name type="scientific">Iamia majanohamensis</name>
    <dbReference type="NCBI Taxonomy" id="467976"/>
    <lineage>
        <taxon>Bacteria</taxon>
        <taxon>Bacillati</taxon>
        <taxon>Actinomycetota</taxon>
        <taxon>Acidimicrobiia</taxon>
        <taxon>Acidimicrobiales</taxon>
        <taxon>Iamiaceae</taxon>
        <taxon>Iamia</taxon>
    </lineage>
</organism>
<dbReference type="Pfam" id="PF00825">
    <property type="entry name" value="Ribonuclease_P"/>
    <property type="match status" value="1"/>
</dbReference>
<keyword evidence="5" id="KW-0694">RNA-binding</keyword>
<keyword evidence="4" id="KW-0378">Hydrolase</keyword>
<dbReference type="GO" id="GO:0042781">
    <property type="term" value="F:3'-tRNA processing endoribonuclease activity"/>
    <property type="evidence" value="ECO:0007669"/>
    <property type="project" value="TreeGrafter"/>
</dbReference>
<evidence type="ECO:0000313" key="7">
    <source>
        <dbReference type="Proteomes" id="UP001216390"/>
    </source>
</evidence>
<protein>
    <submittedName>
        <fullName evidence="6">Ribonuclease P protein component</fullName>
    </submittedName>
</protein>